<sequence>MVINKMLNKMEPKEKRILQGAVLNLIGTIVIAYNLFPLFYMMGYPFTFGTMLMINYWILGIAFILTGTFTLKPWRTRKGIIVLGSISIIIGGILILSTMQIIVVLVVRFGGTSRIYIFWNEIPILATFMISGTVLLLHGLILINTKRKNMKLIWGVIFASIGITVVVWVSRPLYMSIISPTLYPFYTTAINLNLIIVGVSSLHISFFYFNPPERRRIKLLVGMISIIFGGLIVIFSLFGILSFEMYLEGLESEGPIASMMNLNLIFVVFILGGVGLIIHGEFMIKKRDIEKDRYHPTDE</sequence>
<protein>
    <submittedName>
        <fullName evidence="2">Uncharacterized protein</fullName>
    </submittedName>
</protein>
<dbReference type="EMBL" id="LAZR01003417">
    <property type="protein sequence ID" value="KKN18547.1"/>
    <property type="molecule type" value="Genomic_DNA"/>
</dbReference>
<evidence type="ECO:0000256" key="1">
    <source>
        <dbReference type="SAM" id="Phobius"/>
    </source>
</evidence>
<feature type="transmembrane region" description="Helical" evidence="1">
    <location>
        <begin position="152"/>
        <end position="170"/>
    </location>
</feature>
<comment type="caution">
    <text evidence="2">The sequence shown here is derived from an EMBL/GenBank/DDBJ whole genome shotgun (WGS) entry which is preliminary data.</text>
</comment>
<keyword evidence="1" id="KW-1133">Transmembrane helix</keyword>
<reference evidence="2" key="1">
    <citation type="journal article" date="2015" name="Nature">
        <title>Complex archaea that bridge the gap between prokaryotes and eukaryotes.</title>
        <authorList>
            <person name="Spang A."/>
            <person name="Saw J.H."/>
            <person name="Jorgensen S.L."/>
            <person name="Zaremba-Niedzwiedzka K."/>
            <person name="Martijn J."/>
            <person name="Lind A.E."/>
            <person name="van Eijk R."/>
            <person name="Schleper C."/>
            <person name="Guy L."/>
            <person name="Ettema T.J."/>
        </authorList>
    </citation>
    <scope>NUCLEOTIDE SEQUENCE</scope>
</reference>
<name>A0A0F9P2D3_9ZZZZ</name>
<keyword evidence="1" id="KW-0812">Transmembrane</keyword>
<accession>A0A0F9P2D3</accession>
<feature type="transmembrane region" description="Helical" evidence="1">
    <location>
        <begin position="81"/>
        <end position="110"/>
    </location>
</feature>
<feature type="transmembrane region" description="Helical" evidence="1">
    <location>
        <begin position="190"/>
        <end position="209"/>
    </location>
</feature>
<feature type="transmembrane region" description="Helical" evidence="1">
    <location>
        <begin position="263"/>
        <end position="284"/>
    </location>
</feature>
<feature type="transmembrane region" description="Helical" evidence="1">
    <location>
        <begin position="46"/>
        <end position="69"/>
    </location>
</feature>
<gene>
    <name evidence="2" type="ORF">LCGC14_0954720</name>
</gene>
<keyword evidence="1" id="KW-0472">Membrane</keyword>
<feature type="transmembrane region" description="Helical" evidence="1">
    <location>
        <begin position="221"/>
        <end position="243"/>
    </location>
</feature>
<dbReference type="AlphaFoldDB" id="A0A0F9P2D3"/>
<feature type="transmembrane region" description="Helical" evidence="1">
    <location>
        <begin position="21"/>
        <end position="40"/>
    </location>
</feature>
<feature type="transmembrane region" description="Helical" evidence="1">
    <location>
        <begin position="122"/>
        <end position="143"/>
    </location>
</feature>
<proteinExistence type="predicted"/>
<organism evidence="2">
    <name type="scientific">marine sediment metagenome</name>
    <dbReference type="NCBI Taxonomy" id="412755"/>
    <lineage>
        <taxon>unclassified sequences</taxon>
        <taxon>metagenomes</taxon>
        <taxon>ecological metagenomes</taxon>
    </lineage>
</organism>
<evidence type="ECO:0000313" key="2">
    <source>
        <dbReference type="EMBL" id="KKN18547.1"/>
    </source>
</evidence>